<reference evidence="3" key="4">
    <citation type="submission" date="2023-01" db="EMBL/GenBank/DDBJ databases">
        <title>Draft genome sequence of Methylobacterium oxalidis strain NBRC 107715.</title>
        <authorList>
            <person name="Sun Q."/>
            <person name="Mori K."/>
        </authorList>
    </citation>
    <scope>NUCLEOTIDE SEQUENCE</scope>
    <source>
        <strain evidence="3">NBRC 107715</strain>
    </source>
</reference>
<dbReference type="AlphaFoldDB" id="A0A512IX13"/>
<evidence type="ECO:0000313" key="3">
    <source>
        <dbReference type="EMBL" id="GLS62205.1"/>
    </source>
</evidence>
<evidence type="ECO:0000313" key="4">
    <source>
        <dbReference type="Proteomes" id="UP000321960"/>
    </source>
</evidence>
<comment type="caution">
    <text evidence="2">The sequence shown here is derived from an EMBL/GenBank/DDBJ whole genome shotgun (WGS) entry which is preliminary data.</text>
</comment>
<protein>
    <submittedName>
        <fullName evidence="2">Uncharacterized protein</fullName>
    </submittedName>
</protein>
<feature type="region of interest" description="Disordered" evidence="1">
    <location>
        <begin position="1"/>
        <end position="41"/>
    </location>
</feature>
<reference evidence="3" key="1">
    <citation type="journal article" date="2014" name="Int. J. Syst. Evol. Microbiol.">
        <title>Complete genome of a new Firmicutes species belonging to the dominant human colonic microbiota ('Ruminococcus bicirculans') reveals two chromosomes and a selective capacity to utilize plant glucans.</title>
        <authorList>
            <consortium name="NISC Comparative Sequencing Program"/>
            <person name="Wegmann U."/>
            <person name="Louis P."/>
            <person name="Goesmann A."/>
            <person name="Henrissat B."/>
            <person name="Duncan S.H."/>
            <person name="Flint H.J."/>
        </authorList>
    </citation>
    <scope>NUCLEOTIDE SEQUENCE</scope>
    <source>
        <strain evidence="3">NBRC 107715</strain>
    </source>
</reference>
<reference evidence="2 4" key="3">
    <citation type="submission" date="2019-07" db="EMBL/GenBank/DDBJ databases">
        <title>Whole genome shotgun sequence of Methylobacterium oxalidis NBRC 107715.</title>
        <authorList>
            <person name="Hosoyama A."/>
            <person name="Uohara A."/>
            <person name="Ohji S."/>
            <person name="Ichikawa N."/>
        </authorList>
    </citation>
    <scope>NUCLEOTIDE SEQUENCE [LARGE SCALE GENOMIC DNA]</scope>
    <source>
        <strain evidence="2 4">NBRC 107715</strain>
    </source>
</reference>
<dbReference type="Proteomes" id="UP000321960">
    <property type="component" value="Unassembled WGS sequence"/>
</dbReference>
<sequence length="141" mass="15422">MARPDLGKPLPEPSARLRIGSSRAHMTEEVRPSKRVPDAVHDGCRGTVIERLRGSAGTGFPHRHRRQRTGPVPLEQNLGSPAGAEHWKFETGPALSLRPCGRILPVAGPAKPGIMVCRAARPERTDASVPCRRGRTAWCEW</sequence>
<evidence type="ECO:0000256" key="1">
    <source>
        <dbReference type="SAM" id="MobiDB-lite"/>
    </source>
</evidence>
<dbReference type="EMBL" id="BSPK01000004">
    <property type="protein sequence ID" value="GLS62205.1"/>
    <property type="molecule type" value="Genomic_DNA"/>
</dbReference>
<evidence type="ECO:0000313" key="2">
    <source>
        <dbReference type="EMBL" id="GEP02260.1"/>
    </source>
</evidence>
<feature type="compositionally biased region" description="Basic and acidic residues" evidence="1">
    <location>
        <begin position="25"/>
        <end position="41"/>
    </location>
</feature>
<name>A0A512IX13_9HYPH</name>
<accession>A0A512IX13</accession>
<keyword evidence="5" id="KW-1185">Reference proteome</keyword>
<dbReference type="Proteomes" id="UP001156856">
    <property type="component" value="Unassembled WGS sequence"/>
</dbReference>
<reference evidence="5" key="2">
    <citation type="journal article" date="2019" name="Int. J. Syst. Evol. Microbiol.">
        <title>The Global Catalogue of Microorganisms (GCM) 10K type strain sequencing project: providing services to taxonomists for standard genome sequencing and annotation.</title>
        <authorList>
            <consortium name="The Broad Institute Genomics Platform"/>
            <consortium name="The Broad Institute Genome Sequencing Center for Infectious Disease"/>
            <person name="Wu L."/>
            <person name="Ma J."/>
        </authorList>
    </citation>
    <scope>NUCLEOTIDE SEQUENCE [LARGE SCALE GENOMIC DNA]</scope>
    <source>
        <strain evidence="5">NBRC 107715</strain>
    </source>
</reference>
<proteinExistence type="predicted"/>
<evidence type="ECO:0000313" key="5">
    <source>
        <dbReference type="Proteomes" id="UP001156856"/>
    </source>
</evidence>
<feature type="region of interest" description="Disordered" evidence="1">
    <location>
        <begin position="55"/>
        <end position="80"/>
    </location>
</feature>
<dbReference type="EMBL" id="BJZU01000003">
    <property type="protein sequence ID" value="GEP02260.1"/>
    <property type="molecule type" value="Genomic_DNA"/>
</dbReference>
<gene>
    <name evidence="3" type="ORF">GCM10007888_05860</name>
    <name evidence="2" type="ORF">MOX02_02980</name>
</gene>
<organism evidence="2 4">
    <name type="scientific">Methylobacterium oxalidis</name>
    <dbReference type="NCBI Taxonomy" id="944322"/>
    <lineage>
        <taxon>Bacteria</taxon>
        <taxon>Pseudomonadati</taxon>
        <taxon>Pseudomonadota</taxon>
        <taxon>Alphaproteobacteria</taxon>
        <taxon>Hyphomicrobiales</taxon>
        <taxon>Methylobacteriaceae</taxon>
        <taxon>Methylobacterium</taxon>
    </lineage>
</organism>